<accession>A0A0B8PII5</accession>
<evidence type="ECO:0000256" key="4">
    <source>
        <dbReference type="ARBA" id="ARBA00022475"/>
    </source>
</evidence>
<evidence type="ECO:0000256" key="1">
    <source>
        <dbReference type="ARBA" id="ARBA00004651"/>
    </source>
</evidence>
<keyword evidence="3" id="KW-0813">Transport</keyword>
<reference evidence="9 10" key="1">
    <citation type="submission" date="2015-01" db="EMBL/GenBank/DDBJ databases">
        <title>Vibrio sp. C5 JCM 19232 whole genome shotgun sequence.</title>
        <authorList>
            <person name="Sawabe T."/>
            <person name="Meirelles P."/>
            <person name="Feng G."/>
            <person name="Sayaka M."/>
            <person name="Hattori M."/>
            <person name="Ohkuma M."/>
        </authorList>
    </citation>
    <scope>NUCLEOTIDE SEQUENCE [LARGE SCALE GENOMIC DNA]</scope>
    <source>
        <strain evidence="9 10">JCM19232</strain>
    </source>
</reference>
<dbReference type="AlphaFoldDB" id="A0A0B8PII5"/>
<evidence type="ECO:0000256" key="6">
    <source>
        <dbReference type="ARBA" id="ARBA00022989"/>
    </source>
</evidence>
<feature type="transmembrane region" description="Helical" evidence="8">
    <location>
        <begin position="12"/>
        <end position="31"/>
    </location>
</feature>
<gene>
    <name evidence="9" type="ORF">JCM19232_1117</name>
</gene>
<dbReference type="GO" id="GO:0022857">
    <property type="term" value="F:transmembrane transporter activity"/>
    <property type="evidence" value="ECO:0007669"/>
    <property type="project" value="InterPro"/>
</dbReference>
<dbReference type="GO" id="GO:0005886">
    <property type="term" value="C:plasma membrane"/>
    <property type="evidence" value="ECO:0007669"/>
    <property type="project" value="UniProtKB-SubCell"/>
</dbReference>
<keyword evidence="6 8" id="KW-1133">Transmembrane helix</keyword>
<organism evidence="9 10">
    <name type="scientific">Vibrio ishigakensis</name>
    <dbReference type="NCBI Taxonomy" id="1481914"/>
    <lineage>
        <taxon>Bacteria</taxon>
        <taxon>Pseudomonadati</taxon>
        <taxon>Pseudomonadota</taxon>
        <taxon>Gammaproteobacteria</taxon>
        <taxon>Vibrionales</taxon>
        <taxon>Vibrionaceae</taxon>
        <taxon>Vibrio</taxon>
    </lineage>
</organism>
<comment type="similarity">
    <text evidence="2">Belongs to the binding-protein-dependent transport system permease family. FecCD subfamily.</text>
</comment>
<evidence type="ECO:0000256" key="5">
    <source>
        <dbReference type="ARBA" id="ARBA00022692"/>
    </source>
</evidence>
<dbReference type="SUPFAM" id="SSF81345">
    <property type="entry name" value="ABC transporter involved in vitamin B12 uptake, BtuC"/>
    <property type="match status" value="1"/>
</dbReference>
<dbReference type="Proteomes" id="UP000031670">
    <property type="component" value="Unassembled WGS sequence"/>
</dbReference>
<evidence type="ECO:0000313" key="10">
    <source>
        <dbReference type="Proteomes" id="UP000031670"/>
    </source>
</evidence>
<protein>
    <recommendedName>
        <fullName evidence="11">Hemin ABC transporter</fullName>
    </recommendedName>
</protein>
<comment type="caution">
    <text evidence="9">The sequence shown here is derived from an EMBL/GenBank/DDBJ whole genome shotgun (WGS) entry which is preliminary data.</text>
</comment>
<sequence>MLSRVLVAPLEIPVGIITAVLGAPFFLWLLLSQKGRI</sequence>
<dbReference type="EMBL" id="BBSA01000012">
    <property type="protein sequence ID" value="GAM64447.1"/>
    <property type="molecule type" value="Genomic_DNA"/>
</dbReference>
<name>A0A0B8PII5_9VIBR</name>
<evidence type="ECO:0000313" key="9">
    <source>
        <dbReference type="EMBL" id="GAM64447.1"/>
    </source>
</evidence>
<proteinExistence type="inferred from homology"/>
<dbReference type="InterPro" id="IPR037294">
    <property type="entry name" value="ABC_BtuC-like"/>
</dbReference>
<dbReference type="InterPro" id="IPR000522">
    <property type="entry name" value="ABC_transptr_permease_BtuC"/>
</dbReference>
<evidence type="ECO:0000256" key="7">
    <source>
        <dbReference type="ARBA" id="ARBA00023136"/>
    </source>
</evidence>
<keyword evidence="5 8" id="KW-0812">Transmembrane</keyword>
<evidence type="ECO:0000256" key="2">
    <source>
        <dbReference type="ARBA" id="ARBA00007935"/>
    </source>
</evidence>
<comment type="subcellular location">
    <subcellularLocation>
        <location evidence="1">Cell membrane</location>
        <topology evidence="1">Multi-pass membrane protein</topology>
    </subcellularLocation>
</comment>
<keyword evidence="4" id="KW-1003">Cell membrane</keyword>
<dbReference type="Pfam" id="PF01032">
    <property type="entry name" value="FecCD"/>
    <property type="match status" value="1"/>
</dbReference>
<evidence type="ECO:0000256" key="3">
    <source>
        <dbReference type="ARBA" id="ARBA00022448"/>
    </source>
</evidence>
<evidence type="ECO:0000256" key="8">
    <source>
        <dbReference type="SAM" id="Phobius"/>
    </source>
</evidence>
<evidence type="ECO:0008006" key="11">
    <source>
        <dbReference type="Google" id="ProtNLM"/>
    </source>
</evidence>
<reference evidence="9 10" key="2">
    <citation type="submission" date="2015-01" db="EMBL/GenBank/DDBJ databases">
        <authorList>
            <consortium name="NBRP consortium"/>
            <person name="Sawabe T."/>
            <person name="Meirelles P."/>
            <person name="Feng G."/>
            <person name="Sayaka M."/>
            <person name="Hattori M."/>
            <person name="Ohkuma M."/>
        </authorList>
    </citation>
    <scope>NUCLEOTIDE SEQUENCE [LARGE SCALE GENOMIC DNA]</scope>
    <source>
        <strain evidence="9 10">JCM19232</strain>
    </source>
</reference>
<keyword evidence="7 8" id="KW-0472">Membrane</keyword>
<dbReference type="Gene3D" id="1.10.3470.10">
    <property type="entry name" value="ABC transporter involved in vitamin B12 uptake, BtuC"/>
    <property type="match status" value="1"/>
</dbReference>